<name>C3X6D3_9BURK</name>
<dbReference type="Pfam" id="PF01432">
    <property type="entry name" value="Peptidase_M3"/>
    <property type="match status" value="1"/>
</dbReference>
<keyword evidence="5 7" id="KW-0862">Zinc</keyword>
<evidence type="ECO:0000259" key="9">
    <source>
        <dbReference type="Pfam" id="PF01432"/>
    </source>
</evidence>
<dbReference type="GO" id="GO:0004222">
    <property type="term" value="F:metalloendopeptidase activity"/>
    <property type="evidence" value="ECO:0007669"/>
    <property type="project" value="InterPro"/>
</dbReference>
<dbReference type="EMBL" id="ACDP02000003">
    <property type="protein sequence ID" value="EEO28769.1"/>
    <property type="molecule type" value="Genomic_DNA"/>
</dbReference>
<reference evidence="10" key="1">
    <citation type="submission" date="2011-10" db="EMBL/GenBank/DDBJ databases">
        <title>The Genome Sequence of Oxalobacter formigenes HOxBLS.</title>
        <authorList>
            <consortium name="The Broad Institute Genome Sequencing Platform"/>
            <person name="Earl A."/>
            <person name="Ward D."/>
            <person name="Feldgarden M."/>
            <person name="Gevers D."/>
            <person name="Allison M.J."/>
            <person name="Humphrey S."/>
            <person name="Young S.K."/>
            <person name="Zeng Q."/>
            <person name="Gargeya S."/>
            <person name="Fitzgerald M."/>
            <person name="Haas B."/>
            <person name="Abouelleil A."/>
            <person name="Alvarado L."/>
            <person name="Arachchi H.M."/>
            <person name="Berlin A."/>
            <person name="Brown A."/>
            <person name="Chapman S.B."/>
            <person name="Chen Z."/>
            <person name="Dunbar C."/>
            <person name="Freedman E."/>
            <person name="Gearin G."/>
            <person name="Goldberg J."/>
            <person name="Griggs A."/>
            <person name="Gujja S."/>
            <person name="Heiman D."/>
            <person name="Howarth C."/>
            <person name="Larson L."/>
            <person name="Lui A."/>
            <person name="MacDonald P.J.P."/>
            <person name="Montmayeur A."/>
            <person name="Murphy C."/>
            <person name="Neiman D."/>
            <person name="Pearson M."/>
            <person name="Priest M."/>
            <person name="Roberts A."/>
            <person name="Saif S."/>
            <person name="Shea T."/>
            <person name="Shenoy N."/>
            <person name="Sisk P."/>
            <person name="Stolte C."/>
            <person name="Sykes S."/>
            <person name="Wortman J."/>
            <person name="Nusbaum C."/>
            <person name="Birren B."/>
        </authorList>
    </citation>
    <scope>NUCLEOTIDE SEQUENCE [LARGE SCALE GENOMIC DNA]</scope>
    <source>
        <strain evidence="10">HOxBLS</strain>
    </source>
</reference>
<dbReference type="HOGENOM" id="CLU_001805_2_1_4"/>
<dbReference type="InterPro" id="IPR001567">
    <property type="entry name" value="Pept_M3A_M3B_dom"/>
</dbReference>
<evidence type="ECO:0000256" key="2">
    <source>
        <dbReference type="ARBA" id="ARBA00022670"/>
    </source>
</evidence>
<dbReference type="GO" id="GO:0006518">
    <property type="term" value="P:peptide metabolic process"/>
    <property type="evidence" value="ECO:0007669"/>
    <property type="project" value="TreeGrafter"/>
</dbReference>
<keyword evidence="8" id="KW-0732">Signal</keyword>
<dbReference type="RefSeq" id="WP_005878743.1">
    <property type="nucleotide sequence ID" value="NZ_CABMNL010000001.1"/>
</dbReference>
<dbReference type="Gene3D" id="1.10.1370.10">
    <property type="entry name" value="Neurolysin, domain 3"/>
    <property type="match status" value="1"/>
</dbReference>
<evidence type="ECO:0000256" key="6">
    <source>
        <dbReference type="ARBA" id="ARBA00023049"/>
    </source>
</evidence>
<gene>
    <name evidence="10" type="ORF">OFAG_01922</name>
</gene>
<dbReference type="Gene3D" id="3.40.390.10">
    <property type="entry name" value="Collagenase (Catalytic Domain)"/>
    <property type="match status" value="1"/>
</dbReference>
<keyword evidence="11" id="KW-1185">Reference proteome</keyword>
<dbReference type="eggNOG" id="COG0339">
    <property type="taxonomic scope" value="Bacteria"/>
</dbReference>
<evidence type="ECO:0000256" key="3">
    <source>
        <dbReference type="ARBA" id="ARBA00022723"/>
    </source>
</evidence>
<sequence length="672" mass="76941">MKKHAPVLKSFICAASVVLAFSVSAFAAAERPVLPLPPSGEIEAQCRAGLAELNQKVTELENVPVETLEGADAFLKGWNRLQIGVENLQGPMALLSQVSPDADVRKNADACSMDVQRFITDMFQNGKLYRNMRVVRVNDDEERKLRQDTVSAYEDAGVSLVPDKRKRVKQILARLAEIDQEYSRNIRENKTRLVFSPYELQGLPKEYLDRLQKDGKGNYLLGFSYPEYIPFMQYAENDKAREKYRFAFINRGTPANLQLLQEAVNLRHEMAVLSGYRSYADFALRRRMAKKPVVVDKFLEDVQKIVVPAEKRELDELRAFKAAVRKIPLSEAEIRRWDTNYWLQKVKQVRYDIDQNVLRQYFPTQASMDWVMGTASQLYGIEFKKADVPVWHPDVLYYDVFDKTTDQQIGGIYIDIYPREGKYGHAAAFPVRGSSTLEDRLPISVLVANFNRYGLDLDELETMLHEFGHVLHGVMSKTRFVDQSGTSVERDFVEAPSQMFEEWAHDYEALSTLPVYCGNSCPRVDKDMLKRLNESRKFGQGIFYARQALYAQYDMAIYSDKPGNVMDTWVNMEGKTTQGYDPGTQFPGQFGHVVSGYAAGYYGYLWSKVLALDMLTRFDGKLMNPQVGQFYRKTVLERGSELPADRMVRYFLGRSPDSAAFYEDISGLEIRK</sequence>
<evidence type="ECO:0000256" key="4">
    <source>
        <dbReference type="ARBA" id="ARBA00022801"/>
    </source>
</evidence>
<feature type="signal peptide" evidence="8">
    <location>
        <begin position="1"/>
        <end position="27"/>
    </location>
</feature>
<evidence type="ECO:0000256" key="7">
    <source>
        <dbReference type="RuleBase" id="RU003435"/>
    </source>
</evidence>
<organism evidence="10 11">
    <name type="scientific">Oxalobacter paraformigenes</name>
    <dbReference type="NCBI Taxonomy" id="556268"/>
    <lineage>
        <taxon>Bacteria</taxon>
        <taxon>Pseudomonadati</taxon>
        <taxon>Pseudomonadota</taxon>
        <taxon>Betaproteobacteria</taxon>
        <taxon>Burkholderiales</taxon>
        <taxon>Oxalobacteraceae</taxon>
        <taxon>Oxalobacter</taxon>
    </lineage>
</organism>
<dbReference type="PANTHER" id="PTHR11804:SF84">
    <property type="entry name" value="SACCHAROLYSIN"/>
    <property type="match status" value="1"/>
</dbReference>
<accession>C3X6D3</accession>
<comment type="similarity">
    <text evidence="1 7">Belongs to the peptidase M3 family.</text>
</comment>
<keyword evidence="6 7" id="KW-0482">Metalloprotease</keyword>
<comment type="cofactor">
    <cofactor evidence="7">
        <name>Zn(2+)</name>
        <dbReference type="ChEBI" id="CHEBI:29105"/>
    </cofactor>
    <text evidence="7">Binds 1 zinc ion.</text>
</comment>
<dbReference type="InterPro" id="IPR024079">
    <property type="entry name" value="MetalloPept_cat_dom_sf"/>
</dbReference>
<dbReference type="AlphaFoldDB" id="C3X6D3"/>
<dbReference type="GO" id="GO:0006508">
    <property type="term" value="P:proteolysis"/>
    <property type="evidence" value="ECO:0007669"/>
    <property type="project" value="UniProtKB-KW"/>
</dbReference>
<evidence type="ECO:0000256" key="5">
    <source>
        <dbReference type="ARBA" id="ARBA00022833"/>
    </source>
</evidence>
<evidence type="ECO:0000313" key="11">
    <source>
        <dbReference type="Proteomes" id="UP000003973"/>
    </source>
</evidence>
<dbReference type="GO" id="GO:0046872">
    <property type="term" value="F:metal ion binding"/>
    <property type="evidence" value="ECO:0007669"/>
    <property type="project" value="UniProtKB-UniRule"/>
</dbReference>
<dbReference type="PANTHER" id="PTHR11804">
    <property type="entry name" value="PROTEASE M3 THIMET OLIGOPEPTIDASE-RELATED"/>
    <property type="match status" value="1"/>
</dbReference>
<evidence type="ECO:0000313" key="10">
    <source>
        <dbReference type="EMBL" id="EEO28769.1"/>
    </source>
</evidence>
<dbReference type="Proteomes" id="UP000003973">
    <property type="component" value="Unassembled WGS sequence"/>
</dbReference>
<feature type="chain" id="PRO_5002932802" description="Peptidase M3A/M3B catalytic domain-containing protein" evidence="8">
    <location>
        <begin position="28"/>
        <end position="672"/>
    </location>
</feature>
<proteinExistence type="inferred from homology"/>
<protein>
    <recommendedName>
        <fullName evidence="9">Peptidase M3A/M3B catalytic domain-containing protein</fullName>
    </recommendedName>
</protein>
<feature type="domain" description="Peptidase M3A/M3B catalytic" evidence="9">
    <location>
        <begin position="231"/>
        <end position="664"/>
    </location>
</feature>
<dbReference type="Gene3D" id="1.10.1370.40">
    <property type="match status" value="1"/>
</dbReference>
<evidence type="ECO:0000256" key="8">
    <source>
        <dbReference type="SAM" id="SignalP"/>
    </source>
</evidence>
<keyword evidence="4 7" id="KW-0378">Hydrolase</keyword>
<keyword evidence="3 7" id="KW-0479">Metal-binding</keyword>
<comment type="caution">
    <text evidence="10">The sequence shown here is derived from an EMBL/GenBank/DDBJ whole genome shotgun (WGS) entry which is preliminary data.</text>
</comment>
<dbReference type="InterPro" id="IPR024077">
    <property type="entry name" value="Neurolysin/TOP_dom2"/>
</dbReference>
<keyword evidence="2 7" id="KW-0645">Protease</keyword>
<dbReference type="InterPro" id="IPR045090">
    <property type="entry name" value="Pept_M3A_M3B"/>
</dbReference>
<dbReference type="CDD" id="cd06455">
    <property type="entry name" value="M3A_TOP"/>
    <property type="match status" value="1"/>
</dbReference>
<dbReference type="SUPFAM" id="SSF55486">
    <property type="entry name" value="Metalloproteases ('zincins'), catalytic domain"/>
    <property type="match status" value="1"/>
</dbReference>
<evidence type="ECO:0000256" key="1">
    <source>
        <dbReference type="ARBA" id="ARBA00006040"/>
    </source>
</evidence>